<keyword evidence="2" id="KW-0328">Glycosyltransferase</keyword>
<dbReference type="Gene3D" id="3.30.1310.20">
    <property type="entry name" value="PRTase-like"/>
    <property type="match status" value="1"/>
</dbReference>
<protein>
    <submittedName>
        <fullName evidence="2">Phosphoribosyltransferase</fullName>
    </submittedName>
</protein>
<dbReference type="GO" id="GO:0016757">
    <property type="term" value="F:glycosyltransferase activity"/>
    <property type="evidence" value="ECO:0007669"/>
    <property type="project" value="UniProtKB-KW"/>
</dbReference>
<name>A0AA40VU93_9NOST</name>
<proteinExistence type="predicted"/>
<keyword evidence="2" id="KW-0808">Transferase</keyword>
<keyword evidence="3" id="KW-1185">Reference proteome</keyword>
<dbReference type="AlphaFoldDB" id="A0AA40VU93"/>
<gene>
    <name evidence="2" type="ORF">FNW02_30225</name>
</gene>
<feature type="domain" description="Phosphoribosyltransferase" evidence="1">
    <location>
        <begin position="13"/>
        <end position="175"/>
    </location>
</feature>
<dbReference type="Proteomes" id="UP001165986">
    <property type="component" value="Unassembled WGS sequence"/>
</dbReference>
<dbReference type="CDD" id="cd06223">
    <property type="entry name" value="PRTases_typeI"/>
    <property type="match status" value="1"/>
</dbReference>
<evidence type="ECO:0000313" key="2">
    <source>
        <dbReference type="EMBL" id="MBD6619962.1"/>
    </source>
</evidence>
<sequence length="220" mass="23979">MLFKDRRLAGQVLAGELTAYINRSDVLVLGLPRGGVPVAFEVAKALNAPLDVLVVRKLGVPNHEELAMGAIASGGVRILNEHIVNEVKISDEVIARIAAQEQRELERRERLYRGDKPDADLSGRTVILVDDGLATGATMWAAIMAVRKQQPAKIIVAVPVAALETCEALEAEVDEVVYVATPSPFYSVSLWYDNFPQTTDEEVRDLLTTGNNYQLLSLGT</sequence>
<dbReference type="EMBL" id="VJXY01000051">
    <property type="protein sequence ID" value="MBD6619962.1"/>
    <property type="molecule type" value="Genomic_DNA"/>
</dbReference>
<dbReference type="RefSeq" id="WP_191761160.1">
    <property type="nucleotide sequence ID" value="NZ_VJXY01000051.1"/>
</dbReference>
<evidence type="ECO:0000313" key="3">
    <source>
        <dbReference type="Proteomes" id="UP001165986"/>
    </source>
</evidence>
<accession>A0AA40VU93</accession>
<dbReference type="Pfam" id="PF00156">
    <property type="entry name" value="Pribosyltran"/>
    <property type="match status" value="1"/>
</dbReference>
<dbReference type="InterPro" id="IPR000836">
    <property type="entry name" value="PRTase_dom"/>
</dbReference>
<organism evidence="2 3">
    <name type="scientific">Komarekiella delphini-convector SJRDD-AB1</name>
    <dbReference type="NCBI Taxonomy" id="2593771"/>
    <lineage>
        <taxon>Bacteria</taxon>
        <taxon>Bacillati</taxon>
        <taxon>Cyanobacteriota</taxon>
        <taxon>Cyanophyceae</taxon>
        <taxon>Nostocales</taxon>
        <taxon>Nostocaceae</taxon>
        <taxon>Komarekiella</taxon>
        <taxon>Komarekiella delphini-convector</taxon>
    </lineage>
</organism>
<dbReference type="SUPFAM" id="SSF53271">
    <property type="entry name" value="PRTase-like"/>
    <property type="match status" value="1"/>
</dbReference>
<reference evidence="2" key="1">
    <citation type="submission" date="2019-07" db="EMBL/GenBank/DDBJ databases">
        <title>Toxilogical consequences of a new and cryptic species of cyanobacteria (Komarekiella delphini-convector) recovered from the epidermis of a bottlenose dolphin and 1500 ft. in the air.</title>
        <authorList>
            <person name="Brown A.O."/>
            <person name="Dvorak P."/>
            <person name="Villanueva C.D."/>
            <person name="Foss A.J."/>
            <person name="Garvey A.D."/>
            <person name="Gibson Q.A."/>
            <person name="Johansen J.R."/>
            <person name="Casamatta D.A."/>
        </authorList>
    </citation>
    <scope>NUCLEOTIDE SEQUENCE</scope>
    <source>
        <strain evidence="2">SJRDD-AB1</strain>
    </source>
</reference>
<evidence type="ECO:0000259" key="1">
    <source>
        <dbReference type="Pfam" id="PF00156"/>
    </source>
</evidence>
<dbReference type="Gene3D" id="3.40.50.2020">
    <property type="match status" value="1"/>
</dbReference>
<comment type="caution">
    <text evidence="2">The sequence shown here is derived from an EMBL/GenBank/DDBJ whole genome shotgun (WGS) entry which is preliminary data.</text>
</comment>
<dbReference type="InterPro" id="IPR029057">
    <property type="entry name" value="PRTase-like"/>
</dbReference>